<dbReference type="Pfam" id="PF12643">
    <property type="entry name" value="MazG-like"/>
    <property type="match status" value="1"/>
</dbReference>
<dbReference type="CDD" id="cd11537">
    <property type="entry name" value="NTP-PPase_RS21-C6_like"/>
    <property type="match status" value="1"/>
</dbReference>
<dbReference type="KEGG" id="tpla:ElP_54450"/>
<dbReference type="Gene3D" id="1.10.287.1080">
    <property type="entry name" value="MazG-like"/>
    <property type="match status" value="1"/>
</dbReference>
<dbReference type="AlphaFoldDB" id="A0A518H9H0"/>
<accession>A0A518H9H0</accession>
<dbReference type="PANTHER" id="PTHR46523">
    <property type="entry name" value="DCTP PYROPHOSPHATASE 1"/>
    <property type="match status" value="1"/>
</dbReference>
<dbReference type="RefSeq" id="WP_145275410.1">
    <property type="nucleotide sequence ID" value="NZ_CP036426.1"/>
</dbReference>
<dbReference type="PIRSF" id="PIRSF029826">
    <property type="entry name" value="UCP029826_pph"/>
    <property type="match status" value="1"/>
</dbReference>
<dbReference type="SUPFAM" id="SSF101386">
    <property type="entry name" value="all-alpha NTP pyrophosphatases"/>
    <property type="match status" value="1"/>
</dbReference>
<evidence type="ECO:0000313" key="1">
    <source>
        <dbReference type="EMBL" id="QDV37505.1"/>
    </source>
</evidence>
<dbReference type="GO" id="GO:0047840">
    <property type="term" value="F:dCTP diphosphatase activity"/>
    <property type="evidence" value="ECO:0007669"/>
    <property type="project" value="TreeGrafter"/>
</dbReference>
<protein>
    <recommendedName>
        <fullName evidence="3">MazG nucleotide pyrophosphohydrolase domain protein</fullName>
    </recommendedName>
</protein>
<dbReference type="OrthoDB" id="9791898at2"/>
<dbReference type="GO" id="GO:0006253">
    <property type="term" value="P:dCTP catabolic process"/>
    <property type="evidence" value="ECO:0007669"/>
    <property type="project" value="TreeGrafter"/>
</dbReference>
<proteinExistence type="predicted"/>
<dbReference type="GO" id="GO:0005829">
    <property type="term" value="C:cytosol"/>
    <property type="evidence" value="ECO:0007669"/>
    <property type="project" value="TreeGrafter"/>
</dbReference>
<sequence>MNDAETPVRELMDLVLRFSRERDWEQFHHPKDLGLCLAIEVGEALEHFRFRSEEQTREALADPALKRELAHELADCLWALLRLADVCTIDLSAALEEKVALAAVKYPADLASGRSDKYTAYVRGDEESEPDDPEPI</sequence>
<dbReference type="GO" id="GO:0042262">
    <property type="term" value="P:DNA protection"/>
    <property type="evidence" value="ECO:0007669"/>
    <property type="project" value="TreeGrafter"/>
</dbReference>
<organism evidence="1 2">
    <name type="scientific">Tautonia plasticadhaerens</name>
    <dbReference type="NCBI Taxonomy" id="2527974"/>
    <lineage>
        <taxon>Bacteria</taxon>
        <taxon>Pseudomonadati</taxon>
        <taxon>Planctomycetota</taxon>
        <taxon>Planctomycetia</taxon>
        <taxon>Isosphaerales</taxon>
        <taxon>Isosphaeraceae</taxon>
        <taxon>Tautonia</taxon>
    </lineage>
</organism>
<dbReference type="InterPro" id="IPR052555">
    <property type="entry name" value="dCTP_Pyrophosphatase"/>
</dbReference>
<keyword evidence="2" id="KW-1185">Reference proteome</keyword>
<dbReference type="EMBL" id="CP036426">
    <property type="protein sequence ID" value="QDV37505.1"/>
    <property type="molecule type" value="Genomic_DNA"/>
</dbReference>
<name>A0A518H9H0_9BACT</name>
<dbReference type="InterPro" id="IPR025984">
    <property type="entry name" value="DCTPP"/>
</dbReference>
<reference evidence="1 2" key="1">
    <citation type="submission" date="2019-02" db="EMBL/GenBank/DDBJ databases">
        <title>Deep-cultivation of Planctomycetes and their phenomic and genomic characterization uncovers novel biology.</title>
        <authorList>
            <person name="Wiegand S."/>
            <person name="Jogler M."/>
            <person name="Boedeker C."/>
            <person name="Pinto D."/>
            <person name="Vollmers J."/>
            <person name="Rivas-Marin E."/>
            <person name="Kohn T."/>
            <person name="Peeters S.H."/>
            <person name="Heuer A."/>
            <person name="Rast P."/>
            <person name="Oberbeckmann S."/>
            <person name="Bunk B."/>
            <person name="Jeske O."/>
            <person name="Meyerdierks A."/>
            <person name="Storesund J.E."/>
            <person name="Kallscheuer N."/>
            <person name="Luecker S."/>
            <person name="Lage O.M."/>
            <person name="Pohl T."/>
            <person name="Merkel B.J."/>
            <person name="Hornburger P."/>
            <person name="Mueller R.-W."/>
            <person name="Bruemmer F."/>
            <person name="Labrenz M."/>
            <person name="Spormann A.M."/>
            <person name="Op den Camp H."/>
            <person name="Overmann J."/>
            <person name="Amann R."/>
            <person name="Jetten M.S.M."/>
            <person name="Mascher T."/>
            <person name="Medema M.H."/>
            <person name="Devos D.P."/>
            <person name="Kaster A.-K."/>
            <person name="Ovreas L."/>
            <person name="Rohde M."/>
            <person name="Galperin M.Y."/>
            <person name="Jogler C."/>
        </authorList>
    </citation>
    <scope>NUCLEOTIDE SEQUENCE [LARGE SCALE GENOMIC DNA]</scope>
    <source>
        <strain evidence="1 2">ElP</strain>
    </source>
</reference>
<dbReference type="PANTHER" id="PTHR46523:SF1">
    <property type="entry name" value="DCTP PYROPHOSPHATASE 1"/>
    <property type="match status" value="1"/>
</dbReference>
<gene>
    <name evidence="1" type="ORF">ElP_54450</name>
</gene>
<evidence type="ECO:0008006" key="3">
    <source>
        <dbReference type="Google" id="ProtNLM"/>
    </source>
</evidence>
<evidence type="ECO:0000313" key="2">
    <source>
        <dbReference type="Proteomes" id="UP000317835"/>
    </source>
</evidence>
<dbReference type="Proteomes" id="UP000317835">
    <property type="component" value="Chromosome"/>
</dbReference>